<dbReference type="AlphaFoldDB" id="A0AAD0QBD2"/>
<evidence type="ECO:0000313" key="4">
    <source>
        <dbReference type="Proteomes" id="UP000253779"/>
    </source>
</evidence>
<reference evidence="3 4" key="1">
    <citation type="submission" date="2018-07" db="EMBL/GenBank/DDBJ databases">
        <title>Complete genome sequence of soil actinomycete Streptomyces cavourensis tj430.</title>
        <authorList>
            <person name="Wang P."/>
            <person name="Huang Y."/>
        </authorList>
    </citation>
    <scope>NUCLEOTIDE SEQUENCE [LARGE SCALE GENOMIC DNA]</scope>
    <source>
        <strain evidence="3 4">TJ430</strain>
    </source>
</reference>
<evidence type="ECO:0000256" key="1">
    <source>
        <dbReference type="SAM" id="Coils"/>
    </source>
</evidence>
<name>A0AAD0QBD2_9ACTN</name>
<protein>
    <submittedName>
        <fullName evidence="3">Uncharacterized protein</fullName>
    </submittedName>
</protein>
<keyword evidence="1" id="KW-0175">Coiled coil</keyword>
<gene>
    <name evidence="3" type="ORF">DTW94_17980</name>
</gene>
<organism evidence="3 4">
    <name type="scientific">Streptomyces cavourensis</name>
    <dbReference type="NCBI Taxonomy" id="67258"/>
    <lineage>
        <taxon>Bacteria</taxon>
        <taxon>Bacillati</taxon>
        <taxon>Actinomycetota</taxon>
        <taxon>Actinomycetes</taxon>
        <taxon>Kitasatosporales</taxon>
        <taxon>Streptomycetaceae</taxon>
        <taxon>Streptomyces</taxon>
    </lineage>
</organism>
<proteinExistence type="predicted"/>
<feature type="coiled-coil region" evidence="1">
    <location>
        <begin position="111"/>
        <end position="138"/>
    </location>
</feature>
<evidence type="ECO:0000256" key="2">
    <source>
        <dbReference type="SAM" id="MobiDB-lite"/>
    </source>
</evidence>
<evidence type="ECO:0000313" key="3">
    <source>
        <dbReference type="EMBL" id="AXI75883.1"/>
    </source>
</evidence>
<dbReference type="Proteomes" id="UP000253779">
    <property type="component" value="Chromosome"/>
</dbReference>
<accession>A0AAD0QBD2</accession>
<feature type="region of interest" description="Disordered" evidence="2">
    <location>
        <begin position="32"/>
        <end position="72"/>
    </location>
</feature>
<sequence length="197" mass="19539">MSTMPCLGQCRSVIEDGVSGVGGAGDMGGLGPVGRAGQLGGERPWWWGEPRGGEEGAEGGRGGGDLEHSDGPWLRAAGDTEGLVAHLGPVRAELGRAHAGLMAGAGELSALAELGALRASWERRIETARDECRSLAGKLRAVAATQSAVNETVKGAFDGVRVAVVGGGVGEGPGMGAALDLSASAGVGSGSGRGEER</sequence>
<dbReference type="EMBL" id="CP030930">
    <property type="protein sequence ID" value="AXI75883.1"/>
    <property type="molecule type" value="Genomic_DNA"/>
</dbReference>